<dbReference type="Pfam" id="PF00664">
    <property type="entry name" value="ABC_membrane"/>
    <property type="match status" value="1"/>
</dbReference>
<comment type="subcellular location">
    <subcellularLocation>
        <location evidence="1">Endomembrane system</location>
        <topology evidence="1">Multi-pass membrane protein</topology>
    </subcellularLocation>
</comment>
<dbReference type="InterPro" id="IPR011527">
    <property type="entry name" value="ABC1_TM_dom"/>
</dbReference>
<keyword evidence="4" id="KW-0677">Repeat</keyword>
<feature type="non-terminal residue" evidence="10">
    <location>
        <position position="55"/>
    </location>
</feature>
<dbReference type="InterPro" id="IPR050173">
    <property type="entry name" value="ABC_transporter_C-like"/>
</dbReference>
<protein>
    <submittedName>
        <fullName evidence="10">Multidrug resistance-associated protein 1</fullName>
    </submittedName>
</protein>
<evidence type="ECO:0000313" key="10">
    <source>
        <dbReference type="EMBL" id="KAG0281239.1"/>
    </source>
</evidence>
<dbReference type="GO" id="GO:0016020">
    <property type="term" value="C:membrane"/>
    <property type="evidence" value="ECO:0007669"/>
    <property type="project" value="InterPro"/>
</dbReference>
<dbReference type="PANTHER" id="PTHR24223:SF443">
    <property type="entry name" value="MULTIDRUG-RESISTANCE LIKE PROTEIN 1, ISOFORM I"/>
    <property type="match status" value="1"/>
</dbReference>
<keyword evidence="7" id="KW-1133">Transmembrane helix</keyword>
<comment type="caution">
    <text evidence="10">The sequence shown here is derived from an EMBL/GenBank/DDBJ whole genome shotgun (WGS) entry which is preliminary data.</text>
</comment>
<dbReference type="PROSITE" id="PS50929">
    <property type="entry name" value="ABC_TM1F"/>
    <property type="match status" value="1"/>
</dbReference>
<proteinExistence type="predicted"/>
<evidence type="ECO:0000256" key="6">
    <source>
        <dbReference type="ARBA" id="ARBA00022840"/>
    </source>
</evidence>
<evidence type="ECO:0000256" key="5">
    <source>
        <dbReference type="ARBA" id="ARBA00022741"/>
    </source>
</evidence>
<dbReference type="PANTHER" id="PTHR24223">
    <property type="entry name" value="ATP-BINDING CASSETTE SUB-FAMILY C"/>
    <property type="match status" value="1"/>
</dbReference>
<evidence type="ECO:0000256" key="2">
    <source>
        <dbReference type="ARBA" id="ARBA00022448"/>
    </source>
</evidence>
<evidence type="ECO:0000256" key="3">
    <source>
        <dbReference type="ARBA" id="ARBA00022692"/>
    </source>
</evidence>
<keyword evidence="5" id="KW-0547">Nucleotide-binding</keyword>
<dbReference type="AlphaFoldDB" id="A0AAD4HC07"/>
<name>A0AAD4HC07_9FUNG</name>
<dbReference type="SUPFAM" id="SSF90123">
    <property type="entry name" value="ABC transporter transmembrane region"/>
    <property type="match status" value="1"/>
</dbReference>
<evidence type="ECO:0000313" key="11">
    <source>
        <dbReference type="Proteomes" id="UP001194580"/>
    </source>
</evidence>
<keyword evidence="11" id="KW-1185">Reference proteome</keyword>
<evidence type="ECO:0000256" key="1">
    <source>
        <dbReference type="ARBA" id="ARBA00004127"/>
    </source>
</evidence>
<organism evidence="10 11">
    <name type="scientific">Linnemannia exigua</name>
    <dbReference type="NCBI Taxonomy" id="604196"/>
    <lineage>
        <taxon>Eukaryota</taxon>
        <taxon>Fungi</taxon>
        <taxon>Fungi incertae sedis</taxon>
        <taxon>Mucoromycota</taxon>
        <taxon>Mortierellomycotina</taxon>
        <taxon>Mortierellomycetes</taxon>
        <taxon>Mortierellales</taxon>
        <taxon>Mortierellaceae</taxon>
        <taxon>Linnemannia</taxon>
    </lineage>
</organism>
<evidence type="ECO:0000256" key="8">
    <source>
        <dbReference type="ARBA" id="ARBA00023136"/>
    </source>
</evidence>
<feature type="domain" description="ABC transmembrane type-1" evidence="9">
    <location>
        <begin position="1"/>
        <end position="55"/>
    </location>
</feature>
<dbReference type="GO" id="GO:0140359">
    <property type="term" value="F:ABC-type transporter activity"/>
    <property type="evidence" value="ECO:0007669"/>
    <property type="project" value="InterPro"/>
</dbReference>
<dbReference type="GO" id="GO:0012505">
    <property type="term" value="C:endomembrane system"/>
    <property type="evidence" value="ECO:0007669"/>
    <property type="project" value="UniProtKB-SubCell"/>
</dbReference>
<dbReference type="InterPro" id="IPR036640">
    <property type="entry name" value="ABC1_TM_sf"/>
</dbReference>
<dbReference type="Gene3D" id="1.20.1560.10">
    <property type="entry name" value="ABC transporter type 1, transmembrane domain"/>
    <property type="match status" value="1"/>
</dbReference>
<keyword evidence="2" id="KW-0813">Transport</keyword>
<dbReference type="Proteomes" id="UP001194580">
    <property type="component" value="Unassembled WGS sequence"/>
</dbReference>
<dbReference type="GO" id="GO:0005524">
    <property type="term" value="F:ATP binding"/>
    <property type="evidence" value="ECO:0007669"/>
    <property type="project" value="UniProtKB-KW"/>
</dbReference>
<keyword evidence="3" id="KW-0812">Transmembrane</keyword>
<evidence type="ECO:0000259" key="9">
    <source>
        <dbReference type="PROSITE" id="PS50929"/>
    </source>
</evidence>
<evidence type="ECO:0000256" key="7">
    <source>
        <dbReference type="ARBA" id="ARBA00022989"/>
    </source>
</evidence>
<accession>A0AAD4HC07</accession>
<dbReference type="EMBL" id="JAAAIL010000026">
    <property type="protein sequence ID" value="KAG0281239.1"/>
    <property type="molecule type" value="Genomic_DNA"/>
</dbReference>
<keyword evidence="8" id="KW-0472">Membrane</keyword>
<gene>
    <name evidence="10" type="primary">ABCC1_9</name>
    <name evidence="10" type="ORF">BGZ95_005609</name>
</gene>
<sequence>MIITWLGLAVARIRASDRIHAHLLEKVLRLPMAFFDTTPVGRIINRFSSDIFAVD</sequence>
<evidence type="ECO:0000256" key="4">
    <source>
        <dbReference type="ARBA" id="ARBA00022737"/>
    </source>
</evidence>
<keyword evidence="6" id="KW-0067">ATP-binding</keyword>
<reference evidence="10" key="1">
    <citation type="journal article" date="2020" name="Fungal Divers.">
        <title>Resolving the Mortierellaceae phylogeny through synthesis of multi-gene phylogenetics and phylogenomics.</title>
        <authorList>
            <person name="Vandepol N."/>
            <person name="Liber J."/>
            <person name="Desiro A."/>
            <person name="Na H."/>
            <person name="Kennedy M."/>
            <person name="Barry K."/>
            <person name="Grigoriev I.V."/>
            <person name="Miller A.N."/>
            <person name="O'Donnell K."/>
            <person name="Stajich J.E."/>
            <person name="Bonito G."/>
        </authorList>
    </citation>
    <scope>NUCLEOTIDE SEQUENCE</scope>
    <source>
        <strain evidence="10">NRRL 28262</strain>
    </source>
</reference>